<organism evidence="1 2">
    <name type="scientific">Candidatus Dormiibacter inghamiae</name>
    <dbReference type="NCBI Taxonomy" id="3127013"/>
    <lineage>
        <taxon>Bacteria</taxon>
        <taxon>Bacillati</taxon>
        <taxon>Candidatus Dormiibacterota</taxon>
        <taxon>Candidatus Dormibacteria</taxon>
        <taxon>Candidatus Dormibacterales</taxon>
        <taxon>Candidatus Dormibacteraceae</taxon>
        <taxon>Candidatus Dormiibacter</taxon>
    </lineage>
</organism>
<evidence type="ECO:0000313" key="2">
    <source>
        <dbReference type="Proteomes" id="UP000620075"/>
    </source>
</evidence>
<dbReference type="AlphaFoldDB" id="A0A934K869"/>
<sequence>MAFQGWKGDFVGFFRGLELDNSKRYFEAHRDQYEREVRKPMDDLVGELTPLLGPAKIFRINRDLRFSADKSPYKTNLAAVVGPLYLHLDARLFYIAAGAHMPSGAWLIRYRQAVAGGAGADLARRVEKMRAAGLDVGGNELKTAPRGYAADHPRIELLRWREVGVGKRFPLEPWIATPAVKDRAIETWEAMRPLADWLSDHVPQP</sequence>
<dbReference type="RefSeq" id="WP_338176123.1">
    <property type="nucleotide sequence ID" value="NZ_JAEKNQ010000006.1"/>
</dbReference>
<protein>
    <submittedName>
        <fullName evidence="1">DUF2461 domain-containing protein</fullName>
    </submittedName>
</protein>
<dbReference type="Proteomes" id="UP000620075">
    <property type="component" value="Unassembled WGS sequence"/>
</dbReference>
<dbReference type="InterPro" id="IPR015996">
    <property type="entry name" value="UCP028451"/>
</dbReference>
<dbReference type="PANTHER" id="PTHR36452:SF1">
    <property type="entry name" value="DUF2461 DOMAIN-CONTAINING PROTEIN"/>
    <property type="match status" value="1"/>
</dbReference>
<proteinExistence type="predicted"/>
<evidence type="ECO:0000313" key="1">
    <source>
        <dbReference type="EMBL" id="MBJ7601764.1"/>
    </source>
</evidence>
<accession>A0A934K869</accession>
<dbReference type="PANTHER" id="PTHR36452">
    <property type="entry name" value="CHROMOSOME 12, WHOLE GENOME SHOTGUN SEQUENCE"/>
    <property type="match status" value="1"/>
</dbReference>
<dbReference type="PIRSF" id="PIRSF028451">
    <property type="entry name" value="UCP028451"/>
    <property type="match status" value="1"/>
</dbReference>
<gene>
    <name evidence="1" type="ORF">JF888_00975</name>
</gene>
<name>A0A934K869_9BACT</name>
<reference evidence="1 2" key="1">
    <citation type="submission" date="2020-10" db="EMBL/GenBank/DDBJ databases">
        <title>Ca. Dormibacterota MAGs.</title>
        <authorList>
            <person name="Montgomery K."/>
        </authorList>
    </citation>
    <scope>NUCLEOTIDE SEQUENCE [LARGE SCALE GENOMIC DNA]</scope>
    <source>
        <strain evidence="1">SC8811_S16_3</strain>
    </source>
</reference>
<dbReference type="NCBIfam" id="TIGR02453">
    <property type="entry name" value="TIGR02453 family protein"/>
    <property type="match status" value="1"/>
</dbReference>
<comment type="caution">
    <text evidence="1">The sequence shown here is derived from an EMBL/GenBank/DDBJ whole genome shotgun (WGS) entry which is preliminary data.</text>
</comment>
<dbReference type="Pfam" id="PF09365">
    <property type="entry name" value="DUF2461"/>
    <property type="match status" value="1"/>
</dbReference>
<dbReference type="EMBL" id="JAEKNQ010000006">
    <property type="protein sequence ID" value="MBJ7601764.1"/>
    <property type="molecule type" value="Genomic_DNA"/>
</dbReference>
<dbReference type="InterPro" id="IPR012808">
    <property type="entry name" value="CHP02453"/>
</dbReference>